<evidence type="ECO:0000313" key="2">
    <source>
        <dbReference type="EMBL" id="KIJ32000.1"/>
    </source>
</evidence>
<dbReference type="AlphaFoldDB" id="A0A0C9V396"/>
<sequence>MSSSANAIGSSSVAVTYTFTSYDPWDTQLIPDTSLDEFPAYTVNSVQKRQKLFGRFKTDGDSYNTVTTITDDEDVLIASLVWNENLPDTVIYHGQPISINNWMHRPLLDASKRTFQDEKGRKYEWRNIQKYRRMELYAEDKPEESIIRFLPANKDFKTGEITPSKLILTERAAEIYELVIVSFLFLEKTRRRKEKEAERLASVAFNRSQRAW</sequence>
<dbReference type="OrthoDB" id="3256331at2759"/>
<organism evidence="2 3">
    <name type="scientific">Sphaerobolus stellatus (strain SS14)</name>
    <dbReference type="NCBI Taxonomy" id="990650"/>
    <lineage>
        <taxon>Eukaryota</taxon>
        <taxon>Fungi</taxon>
        <taxon>Dikarya</taxon>
        <taxon>Basidiomycota</taxon>
        <taxon>Agaricomycotina</taxon>
        <taxon>Agaricomycetes</taxon>
        <taxon>Phallomycetidae</taxon>
        <taxon>Geastrales</taxon>
        <taxon>Sphaerobolaceae</taxon>
        <taxon>Sphaerobolus</taxon>
    </lineage>
</organism>
<protein>
    <recommendedName>
        <fullName evidence="1">DUF6593 domain-containing protein</fullName>
    </recommendedName>
</protein>
<evidence type="ECO:0000259" key="1">
    <source>
        <dbReference type="Pfam" id="PF20236"/>
    </source>
</evidence>
<dbReference type="HOGENOM" id="CLU_084280_0_0_1"/>
<gene>
    <name evidence="2" type="ORF">M422DRAFT_70773</name>
</gene>
<dbReference type="InterPro" id="IPR046528">
    <property type="entry name" value="DUF6593"/>
</dbReference>
<dbReference type="Proteomes" id="UP000054279">
    <property type="component" value="Unassembled WGS sequence"/>
</dbReference>
<name>A0A0C9V396_SPHS4</name>
<evidence type="ECO:0000313" key="3">
    <source>
        <dbReference type="Proteomes" id="UP000054279"/>
    </source>
</evidence>
<dbReference type="Pfam" id="PF20236">
    <property type="entry name" value="DUF6593"/>
    <property type="match status" value="1"/>
</dbReference>
<proteinExistence type="predicted"/>
<feature type="domain" description="DUF6593" evidence="1">
    <location>
        <begin position="23"/>
        <end position="192"/>
    </location>
</feature>
<dbReference type="EMBL" id="KN837233">
    <property type="protein sequence ID" value="KIJ32000.1"/>
    <property type="molecule type" value="Genomic_DNA"/>
</dbReference>
<accession>A0A0C9V396</accession>
<reference evidence="2 3" key="1">
    <citation type="submission" date="2014-06" db="EMBL/GenBank/DDBJ databases">
        <title>Evolutionary Origins and Diversification of the Mycorrhizal Mutualists.</title>
        <authorList>
            <consortium name="DOE Joint Genome Institute"/>
            <consortium name="Mycorrhizal Genomics Consortium"/>
            <person name="Kohler A."/>
            <person name="Kuo A."/>
            <person name="Nagy L.G."/>
            <person name="Floudas D."/>
            <person name="Copeland A."/>
            <person name="Barry K.W."/>
            <person name="Cichocki N."/>
            <person name="Veneault-Fourrey C."/>
            <person name="LaButti K."/>
            <person name="Lindquist E.A."/>
            <person name="Lipzen A."/>
            <person name="Lundell T."/>
            <person name="Morin E."/>
            <person name="Murat C."/>
            <person name="Riley R."/>
            <person name="Ohm R."/>
            <person name="Sun H."/>
            <person name="Tunlid A."/>
            <person name="Henrissat B."/>
            <person name="Grigoriev I.V."/>
            <person name="Hibbett D.S."/>
            <person name="Martin F."/>
        </authorList>
    </citation>
    <scope>NUCLEOTIDE SEQUENCE [LARGE SCALE GENOMIC DNA]</scope>
    <source>
        <strain evidence="2 3">SS14</strain>
    </source>
</reference>
<keyword evidence="3" id="KW-1185">Reference proteome</keyword>